<dbReference type="EMBL" id="CAWYQH010000104">
    <property type="protein sequence ID" value="CAK8687401.1"/>
    <property type="molecule type" value="Genomic_DNA"/>
</dbReference>
<evidence type="ECO:0000313" key="3">
    <source>
        <dbReference type="Proteomes" id="UP001642483"/>
    </source>
</evidence>
<gene>
    <name evidence="2" type="ORF">CVLEPA_LOCUS19473</name>
</gene>
<name>A0ABP0G6E6_CLALP</name>
<evidence type="ECO:0000313" key="2">
    <source>
        <dbReference type="EMBL" id="CAK8687401.1"/>
    </source>
</evidence>
<sequence>MTLTAQFERWSVTYTEGVNQAERQQLAQMLERAYVDGMNAVSNVQPPVPPPYTEQPAPPPYSPSV</sequence>
<proteinExistence type="predicted"/>
<feature type="region of interest" description="Disordered" evidence="1">
    <location>
        <begin position="40"/>
        <end position="65"/>
    </location>
</feature>
<dbReference type="Proteomes" id="UP001642483">
    <property type="component" value="Unassembled WGS sequence"/>
</dbReference>
<evidence type="ECO:0000256" key="1">
    <source>
        <dbReference type="SAM" id="MobiDB-lite"/>
    </source>
</evidence>
<comment type="caution">
    <text evidence="2">The sequence shown here is derived from an EMBL/GenBank/DDBJ whole genome shotgun (WGS) entry which is preliminary data.</text>
</comment>
<reference evidence="2 3" key="1">
    <citation type="submission" date="2024-02" db="EMBL/GenBank/DDBJ databases">
        <authorList>
            <person name="Daric V."/>
            <person name="Darras S."/>
        </authorList>
    </citation>
    <scope>NUCLEOTIDE SEQUENCE [LARGE SCALE GENOMIC DNA]</scope>
</reference>
<feature type="compositionally biased region" description="Pro residues" evidence="1">
    <location>
        <begin position="46"/>
        <end position="65"/>
    </location>
</feature>
<keyword evidence="3" id="KW-1185">Reference proteome</keyword>
<protein>
    <submittedName>
        <fullName evidence="2">Uncharacterized protein</fullName>
    </submittedName>
</protein>
<organism evidence="2 3">
    <name type="scientific">Clavelina lepadiformis</name>
    <name type="common">Light-bulb sea squirt</name>
    <name type="synonym">Ascidia lepadiformis</name>
    <dbReference type="NCBI Taxonomy" id="159417"/>
    <lineage>
        <taxon>Eukaryota</taxon>
        <taxon>Metazoa</taxon>
        <taxon>Chordata</taxon>
        <taxon>Tunicata</taxon>
        <taxon>Ascidiacea</taxon>
        <taxon>Aplousobranchia</taxon>
        <taxon>Clavelinidae</taxon>
        <taxon>Clavelina</taxon>
    </lineage>
</organism>
<accession>A0ABP0G6E6</accession>